<dbReference type="AlphaFoldDB" id="A0A084WC21"/>
<proteinExistence type="predicted"/>
<dbReference type="EMBL" id="KE525333">
    <property type="protein sequence ID" value="KFB47765.1"/>
    <property type="molecule type" value="Genomic_DNA"/>
</dbReference>
<dbReference type="EnsemblMetazoa" id="ASIC015835-RA">
    <property type="protein sequence ID" value="ASIC015835-PA"/>
    <property type="gene ID" value="ASIC015835"/>
</dbReference>
<dbReference type="VEuPathDB" id="VectorBase:ASIC015835"/>
<keyword evidence="3" id="KW-1185">Reference proteome</keyword>
<name>A0A084WC21_ANOSI</name>
<evidence type="ECO:0000313" key="3">
    <source>
        <dbReference type="Proteomes" id="UP000030765"/>
    </source>
</evidence>
<reference evidence="2" key="2">
    <citation type="submission" date="2020-05" db="UniProtKB">
        <authorList>
            <consortium name="EnsemblMetazoa"/>
        </authorList>
    </citation>
    <scope>IDENTIFICATION</scope>
</reference>
<dbReference type="EMBL" id="ATLV01022544">
    <property type="status" value="NOT_ANNOTATED_CDS"/>
    <property type="molecule type" value="Genomic_DNA"/>
</dbReference>
<evidence type="ECO:0000313" key="2">
    <source>
        <dbReference type="EnsemblMetazoa" id="ASIC015835-PA"/>
    </source>
</evidence>
<gene>
    <name evidence="1" type="ORF">ZHAS_00015835</name>
</gene>
<reference evidence="1 3" key="1">
    <citation type="journal article" date="2014" name="BMC Genomics">
        <title>Genome sequence of Anopheles sinensis provides insight into genetics basis of mosquito competence for malaria parasites.</title>
        <authorList>
            <person name="Zhou D."/>
            <person name="Zhang D."/>
            <person name="Ding G."/>
            <person name="Shi L."/>
            <person name="Hou Q."/>
            <person name="Ye Y."/>
            <person name="Xu Y."/>
            <person name="Zhou H."/>
            <person name="Xiong C."/>
            <person name="Li S."/>
            <person name="Yu J."/>
            <person name="Hong S."/>
            <person name="Yu X."/>
            <person name="Zou P."/>
            <person name="Chen C."/>
            <person name="Chang X."/>
            <person name="Wang W."/>
            <person name="Lv Y."/>
            <person name="Sun Y."/>
            <person name="Ma L."/>
            <person name="Shen B."/>
            <person name="Zhu C."/>
        </authorList>
    </citation>
    <scope>NUCLEOTIDE SEQUENCE [LARGE SCALE GENOMIC DNA]</scope>
</reference>
<accession>A0A084WC21</accession>
<protein>
    <submittedName>
        <fullName evidence="1 2">Uncharacterized protein</fullName>
    </submittedName>
</protein>
<evidence type="ECO:0000313" key="1">
    <source>
        <dbReference type="EMBL" id="KFB47765.1"/>
    </source>
</evidence>
<dbReference type="Proteomes" id="UP000030765">
    <property type="component" value="Unassembled WGS sequence"/>
</dbReference>
<sequence length="103" mass="11118">MPRFPEADIDCGGEGTELEILYLRPGVDALRTVVTGREASIFDDPLPQDAVKAASIGHVVSPGRERGRNGRLGKWFGIGIFAGNEQHGQKLTPATRVSKSLNF</sequence>
<organism evidence="1">
    <name type="scientific">Anopheles sinensis</name>
    <name type="common">Mosquito</name>
    <dbReference type="NCBI Taxonomy" id="74873"/>
    <lineage>
        <taxon>Eukaryota</taxon>
        <taxon>Metazoa</taxon>
        <taxon>Ecdysozoa</taxon>
        <taxon>Arthropoda</taxon>
        <taxon>Hexapoda</taxon>
        <taxon>Insecta</taxon>
        <taxon>Pterygota</taxon>
        <taxon>Neoptera</taxon>
        <taxon>Endopterygota</taxon>
        <taxon>Diptera</taxon>
        <taxon>Nematocera</taxon>
        <taxon>Culicoidea</taxon>
        <taxon>Culicidae</taxon>
        <taxon>Anophelinae</taxon>
        <taxon>Anopheles</taxon>
    </lineage>
</organism>